<comment type="caution">
    <text evidence="10">The sequence shown here is derived from an EMBL/GenBank/DDBJ whole genome shotgun (WGS) entry which is preliminary data.</text>
</comment>
<evidence type="ECO:0000256" key="2">
    <source>
        <dbReference type="ARBA" id="ARBA00022448"/>
    </source>
</evidence>
<comment type="subcellular location">
    <subcellularLocation>
        <location evidence="8">Golgi apparatus membrane</location>
        <topology evidence="8">Multi-pass membrane protein</topology>
    </subcellularLocation>
    <subcellularLocation>
        <location evidence="1">Membrane</location>
        <topology evidence="1">Multi-pass membrane protein</topology>
    </subcellularLocation>
</comment>
<gene>
    <name evidence="10" type="ORF">DASC09_061780</name>
</gene>
<dbReference type="PANTHER" id="PTHR23137:SF36">
    <property type="entry name" value="VESICLE TRANSPORT PROTEIN SFT2C"/>
    <property type="match status" value="1"/>
</dbReference>
<feature type="transmembrane region" description="Helical" evidence="8">
    <location>
        <begin position="116"/>
        <end position="134"/>
    </location>
</feature>
<dbReference type="InterPro" id="IPR007305">
    <property type="entry name" value="Vesicle_transpt_Got1/SFT2"/>
</dbReference>
<dbReference type="GO" id="GO:0000139">
    <property type="term" value="C:Golgi membrane"/>
    <property type="evidence" value="ECO:0007669"/>
    <property type="project" value="UniProtKB-SubCell"/>
</dbReference>
<dbReference type="EMBL" id="BTFZ01000020">
    <property type="protein sequence ID" value="GMM38839.1"/>
    <property type="molecule type" value="Genomic_DNA"/>
</dbReference>
<keyword evidence="4 8" id="KW-0653">Protein transport</keyword>
<organism evidence="10 11">
    <name type="scientific">Saccharomycopsis crataegensis</name>
    <dbReference type="NCBI Taxonomy" id="43959"/>
    <lineage>
        <taxon>Eukaryota</taxon>
        <taxon>Fungi</taxon>
        <taxon>Dikarya</taxon>
        <taxon>Ascomycota</taxon>
        <taxon>Saccharomycotina</taxon>
        <taxon>Saccharomycetes</taxon>
        <taxon>Saccharomycopsidaceae</taxon>
        <taxon>Saccharomycopsis</taxon>
    </lineage>
</organism>
<evidence type="ECO:0000256" key="5">
    <source>
        <dbReference type="ARBA" id="ARBA00022989"/>
    </source>
</evidence>
<name>A0AAV5QVK0_9ASCO</name>
<sequence length="219" mass="24293">MAIIDFFKRNQAIQITEDNTLPSPVPNSTPSTSSSSSSTFPNFGGWSSFKKYNLIRLPENDDDNQEIPAASNEPGMFNLSQSDRWMIFIIFLVGSLACYGICIVMFPILSLKPRKFIALWTLGSIFFVTGFVFLKGLQSSMNSLLSTDRMALKLAVIASIIMTIYSTIVLHSTVLSIIFAVLQLVSQAYYSASYFPFGRSTLGFSSRIAINQAESWINS</sequence>
<evidence type="ECO:0000256" key="4">
    <source>
        <dbReference type="ARBA" id="ARBA00022927"/>
    </source>
</evidence>
<feature type="transmembrane region" description="Helical" evidence="8">
    <location>
        <begin position="154"/>
        <end position="182"/>
    </location>
</feature>
<dbReference type="Pfam" id="PF04178">
    <property type="entry name" value="Got1"/>
    <property type="match status" value="1"/>
</dbReference>
<protein>
    <recommendedName>
        <fullName evidence="8">Protein transport protein SFT2</fullName>
    </recommendedName>
</protein>
<dbReference type="Proteomes" id="UP001360560">
    <property type="component" value="Unassembled WGS sequence"/>
</dbReference>
<dbReference type="InterPro" id="IPR011691">
    <property type="entry name" value="Vesicle_transpt_SFT2"/>
</dbReference>
<proteinExistence type="inferred from homology"/>
<comment type="similarity">
    <text evidence="7 8">Belongs to the SFT2 family.</text>
</comment>
<reference evidence="10 11" key="1">
    <citation type="journal article" date="2023" name="Elife">
        <title>Identification of key yeast species and microbe-microbe interactions impacting larval growth of Drosophila in the wild.</title>
        <authorList>
            <person name="Mure A."/>
            <person name="Sugiura Y."/>
            <person name="Maeda R."/>
            <person name="Honda K."/>
            <person name="Sakurai N."/>
            <person name="Takahashi Y."/>
            <person name="Watada M."/>
            <person name="Katoh T."/>
            <person name="Gotoh A."/>
            <person name="Gotoh Y."/>
            <person name="Taniguchi I."/>
            <person name="Nakamura K."/>
            <person name="Hayashi T."/>
            <person name="Katayama T."/>
            <person name="Uemura T."/>
            <person name="Hattori Y."/>
        </authorList>
    </citation>
    <scope>NUCLEOTIDE SEQUENCE [LARGE SCALE GENOMIC DNA]</scope>
    <source>
        <strain evidence="10 11">SC-9</strain>
    </source>
</reference>
<keyword evidence="6 8" id="KW-0472">Membrane</keyword>
<dbReference type="RefSeq" id="XP_064855834.1">
    <property type="nucleotide sequence ID" value="XM_064999762.1"/>
</dbReference>
<comment type="caution">
    <text evidence="8">Lacks conserved residue(s) required for the propagation of feature annotation.</text>
</comment>
<keyword evidence="11" id="KW-1185">Reference proteome</keyword>
<evidence type="ECO:0000256" key="7">
    <source>
        <dbReference type="ARBA" id="ARBA00025800"/>
    </source>
</evidence>
<evidence type="ECO:0000313" key="10">
    <source>
        <dbReference type="EMBL" id="GMM38839.1"/>
    </source>
</evidence>
<evidence type="ECO:0000256" key="1">
    <source>
        <dbReference type="ARBA" id="ARBA00004141"/>
    </source>
</evidence>
<dbReference type="PANTHER" id="PTHR23137">
    <property type="entry name" value="VESICLE TRANSPORT PROTEIN-RELATED"/>
    <property type="match status" value="1"/>
</dbReference>
<dbReference type="GO" id="GO:0016192">
    <property type="term" value="P:vesicle-mediated transport"/>
    <property type="evidence" value="ECO:0007669"/>
    <property type="project" value="InterPro"/>
</dbReference>
<feature type="region of interest" description="Disordered" evidence="9">
    <location>
        <begin position="18"/>
        <end position="40"/>
    </location>
</feature>
<keyword evidence="3 8" id="KW-0812">Transmembrane</keyword>
<evidence type="ECO:0000256" key="3">
    <source>
        <dbReference type="ARBA" id="ARBA00022692"/>
    </source>
</evidence>
<evidence type="ECO:0000256" key="8">
    <source>
        <dbReference type="RuleBase" id="RU363111"/>
    </source>
</evidence>
<keyword evidence="8" id="KW-0333">Golgi apparatus</keyword>
<keyword evidence="2 8" id="KW-0813">Transport</keyword>
<evidence type="ECO:0000313" key="11">
    <source>
        <dbReference type="Proteomes" id="UP001360560"/>
    </source>
</evidence>
<dbReference type="GO" id="GO:0015031">
    <property type="term" value="P:protein transport"/>
    <property type="evidence" value="ECO:0007669"/>
    <property type="project" value="UniProtKB-KW"/>
</dbReference>
<dbReference type="AlphaFoldDB" id="A0AAV5QVK0"/>
<evidence type="ECO:0000256" key="9">
    <source>
        <dbReference type="SAM" id="MobiDB-lite"/>
    </source>
</evidence>
<accession>A0AAV5QVK0</accession>
<feature type="transmembrane region" description="Helical" evidence="8">
    <location>
        <begin position="85"/>
        <end position="109"/>
    </location>
</feature>
<dbReference type="GeneID" id="90076827"/>
<keyword evidence="5 8" id="KW-1133">Transmembrane helix</keyword>
<comment type="function">
    <text evidence="8">Nonessential protein required for the fusion of transport vesicles derived from the endocytic pathway with the Golgi complex.</text>
</comment>
<evidence type="ECO:0000256" key="6">
    <source>
        <dbReference type="ARBA" id="ARBA00023136"/>
    </source>
</evidence>
<feature type="compositionally biased region" description="Low complexity" evidence="9">
    <location>
        <begin position="20"/>
        <end position="39"/>
    </location>
</feature>